<dbReference type="AlphaFoldDB" id="A0A445KZW2"/>
<sequence length="438" mass="50742">MVTKVCMKKNHVYICLHCNKYFKGGDINRIKQHLTRISSKIISYKKVLHDVRHRILQLLNEIKEKNEVQVQLPLASRNKEKKKGTIEIGSYFAPRSTPRSQPDLKSVLLTREAIHKTNLAIARWFYDACISFHATQPPYFKLSLYAITNIGLGFKGIFYHALRLNLLQDCKKECQLLVERYRQSWATNGCTIMANGWTDQRQKTLTNFLVYCPVGITFVQLVDASNIMKDVTTLCNLFHEVIEWVGAENVVHIVLDNETNYVTVDIATLLHVLDFSSKASKITVFVYNHIIFLSWLRKIEGWKVIVHPRVVDKHLTSHGLAKIATRKAVSVTILHQKFWNYCLMIAKLVALIIHLPIIIDKDKKNLLLVMNKKEFSKPYTNIIKARWDRHLKLNLHATTYCDENLDIMEFQVESGDGGGVIDSYINYFELYFFKSYSC</sequence>
<dbReference type="PANTHER" id="PTHR32166">
    <property type="entry name" value="OSJNBA0013A04.12 PROTEIN"/>
    <property type="match status" value="1"/>
</dbReference>
<evidence type="ECO:0000313" key="3">
    <source>
        <dbReference type="Proteomes" id="UP000289340"/>
    </source>
</evidence>
<comment type="caution">
    <text evidence="2">The sequence shown here is derived from an EMBL/GenBank/DDBJ whole genome shotgun (WGS) entry which is preliminary data.</text>
</comment>
<gene>
    <name evidence="2" type="ORF">D0Y65_009614</name>
</gene>
<evidence type="ECO:0000259" key="1">
    <source>
        <dbReference type="Pfam" id="PF04937"/>
    </source>
</evidence>
<dbReference type="PANTHER" id="PTHR32166:SF121">
    <property type="entry name" value="DUF659 DOMAIN-CONTAINING PROTEIN"/>
    <property type="match status" value="1"/>
</dbReference>
<dbReference type="EMBL" id="QZWG01000004">
    <property type="protein sequence ID" value="RZC16418.1"/>
    <property type="molecule type" value="Genomic_DNA"/>
</dbReference>
<dbReference type="InterPro" id="IPR007021">
    <property type="entry name" value="DUF659"/>
</dbReference>
<dbReference type="Pfam" id="PF04937">
    <property type="entry name" value="DUF659"/>
    <property type="match status" value="1"/>
</dbReference>
<feature type="domain" description="DUF659" evidence="1">
    <location>
        <begin position="159"/>
        <end position="264"/>
    </location>
</feature>
<reference evidence="2 3" key="1">
    <citation type="submission" date="2018-09" db="EMBL/GenBank/DDBJ databases">
        <title>A high-quality reference genome of wild soybean provides a powerful tool to mine soybean genomes.</title>
        <authorList>
            <person name="Xie M."/>
            <person name="Chung C.Y.L."/>
            <person name="Li M.-W."/>
            <person name="Wong F.-L."/>
            <person name="Chan T.-F."/>
            <person name="Lam H.-M."/>
        </authorList>
    </citation>
    <scope>NUCLEOTIDE SEQUENCE [LARGE SCALE GENOMIC DNA]</scope>
    <source>
        <strain evidence="3">cv. W05</strain>
        <tissue evidence="2">Hypocotyl of etiolated seedlings</tissue>
    </source>
</reference>
<keyword evidence="3" id="KW-1185">Reference proteome</keyword>
<name>A0A445KZW2_GLYSO</name>
<organism evidence="2 3">
    <name type="scientific">Glycine soja</name>
    <name type="common">Wild soybean</name>
    <dbReference type="NCBI Taxonomy" id="3848"/>
    <lineage>
        <taxon>Eukaryota</taxon>
        <taxon>Viridiplantae</taxon>
        <taxon>Streptophyta</taxon>
        <taxon>Embryophyta</taxon>
        <taxon>Tracheophyta</taxon>
        <taxon>Spermatophyta</taxon>
        <taxon>Magnoliopsida</taxon>
        <taxon>eudicotyledons</taxon>
        <taxon>Gunneridae</taxon>
        <taxon>Pentapetalae</taxon>
        <taxon>rosids</taxon>
        <taxon>fabids</taxon>
        <taxon>Fabales</taxon>
        <taxon>Fabaceae</taxon>
        <taxon>Papilionoideae</taxon>
        <taxon>50 kb inversion clade</taxon>
        <taxon>NPAAA clade</taxon>
        <taxon>indigoferoid/millettioid clade</taxon>
        <taxon>Phaseoleae</taxon>
        <taxon>Glycine</taxon>
        <taxon>Glycine subgen. Soja</taxon>
    </lineage>
</organism>
<dbReference type="Proteomes" id="UP000289340">
    <property type="component" value="Chromosome 4"/>
</dbReference>
<proteinExistence type="predicted"/>
<accession>A0A445KZW2</accession>
<protein>
    <recommendedName>
        <fullName evidence="1">DUF659 domain-containing protein</fullName>
    </recommendedName>
</protein>
<evidence type="ECO:0000313" key="2">
    <source>
        <dbReference type="EMBL" id="RZC16418.1"/>
    </source>
</evidence>